<gene>
    <name evidence="1" type="ORF">GYMLUDRAFT_115541</name>
</gene>
<dbReference type="HOGENOM" id="CLU_047281_0_0_1"/>
<dbReference type="SUPFAM" id="SSF50630">
    <property type="entry name" value="Acid proteases"/>
    <property type="match status" value="1"/>
</dbReference>
<organism evidence="1 2">
    <name type="scientific">Collybiopsis luxurians FD-317 M1</name>
    <dbReference type="NCBI Taxonomy" id="944289"/>
    <lineage>
        <taxon>Eukaryota</taxon>
        <taxon>Fungi</taxon>
        <taxon>Dikarya</taxon>
        <taxon>Basidiomycota</taxon>
        <taxon>Agaricomycotina</taxon>
        <taxon>Agaricomycetes</taxon>
        <taxon>Agaricomycetidae</taxon>
        <taxon>Agaricales</taxon>
        <taxon>Marasmiineae</taxon>
        <taxon>Omphalotaceae</taxon>
        <taxon>Collybiopsis</taxon>
        <taxon>Collybiopsis luxurians</taxon>
    </lineage>
</organism>
<dbReference type="Pfam" id="PF08284">
    <property type="entry name" value="RVP_2"/>
    <property type="match status" value="1"/>
</dbReference>
<dbReference type="EMBL" id="KN834938">
    <property type="protein sequence ID" value="KIK50030.1"/>
    <property type="molecule type" value="Genomic_DNA"/>
</dbReference>
<sequence>LELNGIQVPHDQYAGLQRNATVVKDPNRKVPRPVVVEVVVNGQPAKALIDSGSLGDFISNTLIDQLKCEKQELTTPLTLQLAVQGSRSKVNWGVNIDFAYQNVKEKRYFDATNLSNYDLILGTPFLFQHQVTVGFNPVRVIVGSPESLPLQGPTISQLASRSMEIYAERLEQVQSMLTEYAKPICGSAENTDLPPLRVINHRIPLIDENHVIPWRPSRLPEKFRSQWAEKRDTYIRTGRWKITTSRNTVPMMLIPKTGA</sequence>
<proteinExistence type="predicted"/>
<dbReference type="InterPro" id="IPR021109">
    <property type="entry name" value="Peptidase_aspartic_dom_sf"/>
</dbReference>
<reference evidence="1 2" key="1">
    <citation type="submission" date="2014-04" db="EMBL/GenBank/DDBJ databases">
        <title>Evolutionary Origins and Diversification of the Mycorrhizal Mutualists.</title>
        <authorList>
            <consortium name="DOE Joint Genome Institute"/>
            <consortium name="Mycorrhizal Genomics Consortium"/>
            <person name="Kohler A."/>
            <person name="Kuo A."/>
            <person name="Nagy L.G."/>
            <person name="Floudas D."/>
            <person name="Copeland A."/>
            <person name="Barry K.W."/>
            <person name="Cichocki N."/>
            <person name="Veneault-Fourrey C."/>
            <person name="LaButti K."/>
            <person name="Lindquist E.A."/>
            <person name="Lipzen A."/>
            <person name="Lundell T."/>
            <person name="Morin E."/>
            <person name="Murat C."/>
            <person name="Riley R."/>
            <person name="Ohm R."/>
            <person name="Sun H."/>
            <person name="Tunlid A."/>
            <person name="Henrissat B."/>
            <person name="Grigoriev I.V."/>
            <person name="Hibbett D.S."/>
            <person name="Martin F."/>
        </authorList>
    </citation>
    <scope>NUCLEOTIDE SEQUENCE [LARGE SCALE GENOMIC DNA]</scope>
    <source>
        <strain evidence="1 2">FD-317 M1</strain>
    </source>
</reference>
<dbReference type="OrthoDB" id="1750432at2759"/>
<dbReference type="AlphaFoldDB" id="A0A0D0AIT4"/>
<feature type="non-terminal residue" evidence="1">
    <location>
        <position position="1"/>
    </location>
</feature>
<dbReference type="Proteomes" id="UP000053593">
    <property type="component" value="Unassembled WGS sequence"/>
</dbReference>
<feature type="non-terminal residue" evidence="1">
    <location>
        <position position="259"/>
    </location>
</feature>
<dbReference type="CDD" id="cd00303">
    <property type="entry name" value="retropepsin_like"/>
    <property type="match status" value="1"/>
</dbReference>
<evidence type="ECO:0000313" key="2">
    <source>
        <dbReference type="Proteomes" id="UP000053593"/>
    </source>
</evidence>
<protein>
    <submittedName>
        <fullName evidence="1">Uncharacterized protein</fullName>
    </submittedName>
</protein>
<evidence type="ECO:0000313" key="1">
    <source>
        <dbReference type="EMBL" id="KIK50030.1"/>
    </source>
</evidence>
<name>A0A0D0AIT4_9AGAR</name>
<keyword evidence="2" id="KW-1185">Reference proteome</keyword>
<accession>A0A0D0AIT4</accession>
<dbReference type="Gene3D" id="2.40.70.10">
    <property type="entry name" value="Acid Proteases"/>
    <property type="match status" value="1"/>
</dbReference>